<sequence length="500" mass="55244">MNEILVNVVDVGEPPVTKEGVFTLIRDNWDDYRFKTTFLLTYAERYKVLNIGTVKIAKKGMRAPDSGTFVDLKTRLPNRFHALEDDYFSLGQDVEYYERLLALPDGKGKLALAALRDISASQDIFEAVLNEEAFSTSLLRFVPENTVTNQFRRIANGGETLISYGFKFTKVQPTKLAPPLELTFEINPEAMPPENVHAMIGTNGAGKSTLLKDFFKTAVENDDSVGEFSNLGGDQPIQNGFPFADVLHISFSAFDEELRYETSRSSTIAGRVVGLSTQSQPLEDQFFDSLEACSSDSRLDRWIDLMKLLSGGDPLLSEMPTDHTAEGFLESAKQAFALMSSGHKIVTLTVTRLVELVKEKTLILFDEPETHLHPPLLSALTRVVSEIAASRNGVAIIATHSPVVLQEIPSTCVWTIQRSGSVSRAFRVPIETFGESVSRLTSEVFKLSIDNTGFRRILADLLTKNNKSAEQSLDVLGGRLGSEGRYLLSSLALQSDSQDV</sequence>
<dbReference type="Proteomes" id="UP000019226">
    <property type="component" value="Chromosome"/>
</dbReference>
<dbReference type="EMBL" id="CP004350">
    <property type="protein sequence ID" value="AHI19557.1"/>
    <property type="molecule type" value="Genomic_DNA"/>
</dbReference>
<dbReference type="PANTHER" id="PTHR43581:SF2">
    <property type="entry name" value="EXCINUCLEASE ATPASE SUBUNIT"/>
    <property type="match status" value="1"/>
</dbReference>
<dbReference type="Pfam" id="PF13304">
    <property type="entry name" value="AAA_21"/>
    <property type="match status" value="1"/>
</dbReference>
<evidence type="ECO:0000313" key="3">
    <source>
        <dbReference type="Proteomes" id="UP000019226"/>
    </source>
</evidence>
<accession>A0ABN4CEU3</accession>
<dbReference type="InterPro" id="IPR003959">
    <property type="entry name" value="ATPase_AAA_core"/>
</dbReference>
<dbReference type="PANTHER" id="PTHR43581">
    <property type="entry name" value="ATP/GTP PHOSPHATASE"/>
    <property type="match status" value="1"/>
</dbReference>
<protein>
    <submittedName>
        <fullName evidence="2">EA59 protein</fullName>
    </submittedName>
</protein>
<organism evidence="2 3">
    <name type="scientific">Corynebacterium casei LMG S-19264</name>
    <dbReference type="NCBI Taxonomy" id="1285583"/>
    <lineage>
        <taxon>Bacteria</taxon>
        <taxon>Bacillati</taxon>
        <taxon>Actinomycetota</taxon>
        <taxon>Actinomycetes</taxon>
        <taxon>Mycobacteriales</taxon>
        <taxon>Corynebacteriaceae</taxon>
        <taxon>Corynebacterium</taxon>
    </lineage>
</organism>
<gene>
    <name evidence="2" type="ORF">CCASEI_04895</name>
</gene>
<dbReference type="RefSeq" id="WP_025387310.1">
    <property type="nucleotide sequence ID" value="NZ_CP004350.1"/>
</dbReference>
<dbReference type="InterPro" id="IPR051396">
    <property type="entry name" value="Bact_Antivir_Def_Nuclease"/>
</dbReference>
<dbReference type="Gene3D" id="3.40.50.300">
    <property type="entry name" value="P-loop containing nucleotide triphosphate hydrolases"/>
    <property type="match status" value="1"/>
</dbReference>
<proteinExistence type="predicted"/>
<dbReference type="SUPFAM" id="SSF52540">
    <property type="entry name" value="P-loop containing nucleoside triphosphate hydrolases"/>
    <property type="match status" value="1"/>
</dbReference>
<keyword evidence="3" id="KW-1185">Reference proteome</keyword>
<evidence type="ECO:0000259" key="1">
    <source>
        <dbReference type="Pfam" id="PF13304"/>
    </source>
</evidence>
<evidence type="ECO:0000313" key="2">
    <source>
        <dbReference type="EMBL" id="AHI19557.1"/>
    </source>
</evidence>
<name>A0ABN4CEU3_9CORY</name>
<feature type="domain" description="ATPase AAA-type core" evidence="1">
    <location>
        <begin position="334"/>
        <end position="405"/>
    </location>
</feature>
<dbReference type="InterPro" id="IPR027417">
    <property type="entry name" value="P-loop_NTPase"/>
</dbReference>
<dbReference type="GeneID" id="82877137"/>
<reference evidence="3" key="1">
    <citation type="submission" date="2013-02" db="EMBL/GenBank/DDBJ databases">
        <title>The complete genome sequence of Corynebacterium casei LMG S-19264 (=DSM 44701).</title>
        <authorList>
            <person name="Ruckert C."/>
            <person name="Albersmeier A."/>
            <person name="Kalinowski J."/>
        </authorList>
    </citation>
    <scope>NUCLEOTIDE SEQUENCE [LARGE SCALE GENOMIC DNA]</scope>
    <source>
        <strain evidence="3">LMG S-19264</strain>
    </source>
</reference>